<dbReference type="InterPro" id="IPR051446">
    <property type="entry name" value="HTH_trans_reg/aminotransferase"/>
</dbReference>
<dbReference type="GO" id="GO:0008483">
    <property type="term" value="F:transaminase activity"/>
    <property type="evidence" value="ECO:0007669"/>
    <property type="project" value="UniProtKB-KW"/>
</dbReference>
<dbReference type="InterPro" id="IPR015424">
    <property type="entry name" value="PyrdxlP-dep_Trfase"/>
</dbReference>
<dbReference type="EMBL" id="CP058214">
    <property type="protein sequence ID" value="QPC41870.1"/>
    <property type="molecule type" value="Genomic_DNA"/>
</dbReference>
<dbReference type="Gene3D" id="1.10.10.10">
    <property type="entry name" value="Winged helix-like DNA-binding domain superfamily/Winged helix DNA-binding domain"/>
    <property type="match status" value="1"/>
</dbReference>
<dbReference type="CDD" id="cd00609">
    <property type="entry name" value="AAT_like"/>
    <property type="match status" value="1"/>
</dbReference>
<dbReference type="Pfam" id="PF00392">
    <property type="entry name" value="GntR"/>
    <property type="match status" value="1"/>
</dbReference>
<keyword evidence="7" id="KW-0032">Aminotransferase</keyword>
<dbReference type="SUPFAM" id="SSF53383">
    <property type="entry name" value="PLP-dependent transferases"/>
    <property type="match status" value="1"/>
</dbReference>
<accession>A0A7S8C1X1</accession>
<proteinExistence type="inferred from homology"/>
<dbReference type="Proteomes" id="UP000593594">
    <property type="component" value="Chromosome"/>
</dbReference>
<keyword evidence="5" id="KW-0804">Transcription</keyword>
<keyword evidence="7" id="KW-0808">Transferase</keyword>
<dbReference type="InterPro" id="IPR036390">
    <property type="entry name" value="WH_DNA-bd_sf"/>
</dbReference>
<keyword evidence="4" id="KW-0238">DNA-binding</keyword>
<protein>
    <submittedName>
        <fullName evidence="7">PLP-dependent aminotransferase family protein</fullName>
    </submittedName>
</protein>
<dbReference type="InterPro" id="IPR036388">
    <property type="entry name" value="WH-like_DNA-bd_sf"/>
</dbReference>
<dbReference type="SUPFAM" id="SSF46785">
    <property type="entry name" value="Winged helix' DNA-binding domain"/>
    <property type="match status" value="1"/>
</dbReference>
<dbReference type="GO" id="GO:0003700">
    <property type="term" value="F:DNA-binding transcription factor activity"/>
    <property type="evidence" value="ECO:0007669"/>
    <property type="project" value="InterPro"/>
</dbReference>
<evidence type="ECO:0000313" key="8">
    <source>
        <dbReference type="Proteomes" id="UP000593594"/>
    </source>
</evidence>
<dbReference type="InterPro" id="IPR015421">
    <property type="entry name" value="PyrdxlP-dep_Trfase_major"/>
</dbReference>
<reference evidence="7 8" key="1">
    <citation type="submission" date="2020-06" db="EMBL/GenBank/DDBJ databases">
        <title>Genome sequence of 2 isolates from Red Sea Mangroves.</title>
        <authorList>
            <person name="Sefrji F."/>
            <person name="Michoud G."/>
            <person name="Merlino G."/>
            <person name="Daffonchio D."/>
        </authorList>
    </citation>
    <scope>NUCLEOTIDE SEQUENCE [LARGE SCALE GENOMIC DNA]</scope>
    <source>
        <strain evidence="7 8">R1DC25</strain>
    </source>
</reference>
<gene>
    <name evidence="7" type="ORF">HW532_03540</name>
</gene>
<dbReference type="RefSeq" id="WP_213163097.1">
    <property type="nucleotide sequence ID" value="NZ_CP058214.1"/>
</dbReference>
<organism evidence="7 8">
    <name type="scientific">Kaustia mangrovi</name>
    <dbReference type="NCBI Taxonomy" id="2593653"/>
    <lineage>
        <taxon>Bacteria</taxon>
        <taxon>Pseudomonadati</taxon>
        <taxon>Pseudomonadota</taxon>
        <taxon>Alphaproteobacteria</taxon>
        <taxon>Hyphomicrobiales</taxon>
        <taxon>Parvibaculaceae</taxon>
        <taxon>Kaustia</taxon>
    </lineage>
</organism>
<evidence type="ECO:0000256" key="1">
    <source>
        <dbReference type="ARBA" id="ARBA00005384"/>
    </source>
</evidence>
<keyword evidence="2" id="KW-0663">Pyridoxal phosphate</keyword>
<dbReference type="GO" id="GO:0003677">
    <property type="term" value="F:DNA binding"/>
    <property type="evidence" value="ECO:0007669"/>
    <property type="project" value="UniProtKB-KW"/>
</dbReference>
<evidence type="ECO:0000256" key="2">
    <source>
        <dbReference type="ARBA" id="ARBA00022898"/>
    </source>
</evidence>
<dbReference type="Pfam" id="PF00155">
    <property type="entry name" value="Aminotran_1_2"/>
    <property type="match status" value="1"/>
</dbReference>
<dbReference type="Gene3D" id="3.40.640.10">
    <property type="entry name" value="Type I PLP-dependent aspartate aminotransferase-like (Major domain)"/>
    <property type="match status" value="1"/>
</dbReference>
<evidence type="ECO:0000259" key="6">
    <source>
        <dbReference type="PROSITE" id="PS50949"/>
    </source>
</evidence>
<dbReference type="KEGG" id="kmn:HW532_03540"/>
<dbReference type="PANTHER" id="PTHR46577:SF1">
    <property type="entry name" value="HTH-TYPE TRANSCRIPTIONAL REGULATORY PROTEIN GABR"/>
    <property type="match status" value="1"/>
</dbReference>
<dbReference type="CDD" id="cd07377">
    <property type="entry name" value="WHTH_GntR"/>
    <property type="match status" value="1"/>
</dbReference>
<comment type="similarity">
    <text evidence="1">In the C-terminal section; belongs to the class-I pyridoxal-phosphate-dependent aminotransferase family.</text>
</comment>
<dbReference type="Gene3D" id="3.90.1150.10">
    <property type="entry name" value="Aspartate Aminotransferase, domain 1"/>
    <property type="match status" value="1"/>
</dbReference>
<keyword evidence="3" id="KW-0805">Transcription regulation</keyword>
<dbReference type="SMART" id="SM00345">
    <property type="entry name" value="HTH_GNTR"/>
    <property type="match status" value="1"/>
</dbReference>
<evidence type="ECO:0000256" key="4">
    <source>
        <dbReference type="ARBA" id="ARBA00023125"/>
    </source>
</evidence>
<dbReference type="PANTHER" id="PTHR46577">
    <property type="entry name" value="HTH-TYPE TRANSCRIPTIONAL REGULATORY PROTEIN GABR"/>
    <property type="match status" value="1"/>
</dbReference>
<evidence type="ECO:0000256" key="5">
    <source>
        <dbReference type="ARBA" id="ARBA00023163"/>
    </source>
</evidence>
<dbReference type="PROSITE" id="PS50949">
    <property type="entry name" value="HTH_GNTR"/>
    <property type="match status" value="1"/>
</dbReference>
<dbReference type="AlphaFoldDB" id="A0A7S8C1X1"/>
<dbReference type="InterPro" id="IPR004839">
    <property type="entry name" value="Aminotransferase_I/II_large"/>
</dbReference>
<evidence type="ECO:0000256" key="3">
    <source>
        <dbReference type="ARBA" id="ARBA00023015"/>
    </source>
</evidence>
<dbReference type="InterPro" id="IPR000524">
    <property type="entry name" value="Tscrpt_reg_HTH_GntR"/>
</dbReference>
<feature type="domain" description="HTH gntR-type" evidence="6">
    <location>
        <begin position="13"/>
        <end position="81"/>
    </location>
</feature>
<keyword evidence="8" id="KW-1185">Reference proteome</keyword>
<evidence type="ECO:0000313" key="7">
    <source>
        <dbReference type="EMBL" id="QPC41870.1"/>
    </source>
</evidence>
<dbReference type="GO" id="GO:0030170">
    <property type="term" value="F:pyridoxal phosphate binding"/>
    <property type="evidence" value="ECO:0007669"/>
    <property type="project" value="InterPro"/>
</dbReference>
<dbReference type="InterPro" id="IPR015422">
    <property type="entry name" value="PyrdxlP-dep_Trfase_small"/>
</dbReference>
<name>A0A7S8C1X1_9HYPH</name>
<sequence length="471" mass="50736">MTNWLPDLTHGTGPLYLRLADRIEKDIEAGVLAAGAKLPPQRNLAFDINVTVGTVSRAYALARERGLVAGEVGRGTYVLQHDEASPGTAAPLPPFLAGTRGPAPVPGKLRMDSTAAPEVGQTETIARLTGEIARQHPEESLDYVRAPERDWLKAGSRWLAGDGWTPDEDTVVPTLGGHAAILAVIAAMTVPGDKVVFEQLTFSSVARSANLIGRRPMAIDTDTDGADPEDFERICAQQHPKIAFLMPCLQNPTLTALPEARRRDIVAIARKYNVWLIEDGVYTALLENQPVPIAALAPERTFYIGSLSKAVAAGIRGGWAACPPHFAPRVQTAYKMLTGGKPFLLAELAARLVLSGEADDIRSRVRAEIAARETMAREAFAGLDFSSHPSAPFLWMKLPEPWLSGTFKNAAANEGVLIDDEDEFKCGRTDRTFHRARIAFSAPASRDGVAKGFAKLRALLDSGIAGYDSFG</sequence>